<dbReference type="EMBL" id="BLJE01000002">
    <property type="protein sequence ID" value="GFE65142.1"/>
    <property type="molecule type" value="Genomic_DNA"/>
</dbReference>
<dbReference type="InterPro" id="IPR023198">
    <property type="entry name" value="PGP-like_dom2"/>
</dbReference>
<dbReference type="NCBIfam" id="TIGR01549">
    <property type="entry name" value="HAD-SF-IA-v1"/>
    <property type="match status" value="1"/>
</dbReference>
<dbReference type="Gene3D" id="3.40.50.1000">
    <property type="entry name" value="HAD superfamily/HAD-like"/>
    <property type="match status" value="1"/>
</dbReference>
<proteinExistence type="predicted"/>
<dbReference type="GO" id="GO:0008967">
    <property type="term" value="F:phosphoglycolate phosphatase activity"/>
    <property type="evidence" value="ECO:0007669"/>
    <property type="project" value="TreeGrafter"/>
</dbReference>
<dbReference type="GO" id="GO:0005829">
    <property type="term" value="C:cytosol"/>
    <property type="evidence" value="ECO:0007669"/>
    <property type="project" value="TreeGrafter"/>
</dbReference>
<accession>A0A6N6JIX4</accession>
<protein>
    <submittedName>
        <fullName evidence="1">Haloacid dehalogenase</fullName>
    </submittedName>
</protein>
<evidence type="ECO:0000313" key="2">
    <source>
        <dbReference type="Proteomes" id="UP000436822"/>
    </source>
</evidence>
<dbReference type="Proteomes" id="UP000436822">
    <property type="component" value="Unassembled WGS sequence"/>
</dbReference>
<dbReference type="GO" id="GO:0006281">
    <property type="term" value="P:DNA repair"/>
    <property type="evidence" value="ECO:0007669"/>
    <property type="project" value="TreeGrafter"/>
</dbReference>
<dbReference type="InterPro" id="IPR036412">
    <property type="entry name" value="HAD-like_sf"/>
</dbReference>
<dbReference type="Pfam" id="PF13419">
    <property type="entry name" value="HAD_2"/>
    <property type="match status" value="1"/>
</dbReference>
<dbReference type="PANTHER" id="PTHR43434">
    <property type="entry name" value="PHOSPHOGLYCOLATE PHOSPHATASE"/>
    <property type="match status" value="1"/>
</dbReference>
<keyword evidence="2" id="KW-1185">Reference proteome</keyword>
<dbReference type="PANTHER" id="PTHR43434:SF24">
    <property type="entry name" value="HYDROLASE-RELATED"/>
    <property type="match status" value="1"/>
</dbReference>
<sequence length="228" mass="24370">MAELKMVVFDVDGTLIDSIAHIEAAMSGAFEACDLPAPKPGAVRDLVGISLIGLLDRLQPGLSDAQLNALAEAYKDRFSSMRASTRVSDTAPLFDGALDALERLSRRDDTLLGIATGKSRRGLDYLLDGHGLRDYFVTAQVADDHPSKPHPAMLEAALRETGVDKKDAVIVGDTSYDMQMGRSAGVATIGVEWGNHPTDQLTPLADHILADFAQIDSALDQLWGGVRG</sequence>
<dbReference type="InterPro" id="IPR006439">
    <property type="entry name" value="HAD-SF_hydro_IA"/>
</dbReference>
<dbReference type="InterPro" id="IPR050155">
    <property type="entry name" value="HAD-like_hydrolase_sf"/>
</dbReference>
<dbReference type="SFLD" id="SFLDG01135">
    <property type="entry name" value="C1.5.6:_HAD__Beta-PGM__Phospha"/>
    <property type="match status" value="1"/>
</dbReference>
<organism evidence="1 2">
    <name type="scientific">Litoreibacter roseus</name>
    <dbReference type="NCBI Taxonomy" id="2601869"/>
    <lineage>
        <taxon>Bacteria</taxon>
        <taxon>Pseudomonadati</taxon>
        <taxon>Pseudomonadota</taxon>
        <taxon>Alphaproteobacteria</taxon>
        <taxon>Rhodobacterales</taxon>
        <taxon>Roseobacteraceae</taxon>
        <taxon>Litoreibacter</taxon>
    </lineage>
</organism>
<dbReference type="InterPro" id="IPR041492">
    <property type="entry name" value="HAD_2"/>
</dbReference>
<dbReference type="SFLD" id="SFLDS00003">
    <property type="entry name" value="Haloacid_Dehalogenase"/>
    <property type="match status" value="1"/>
</dbReference>
<evidence type="ECO:0000313" key="1">
    <source>
        <dbReference type="EMBL" id="GFE65142.1"/>
    </source>
</evidence>
<dbReference type="RefSeq" id="WP_159806845.1">
    <property type="nucleotide sequence ID" value="NZ_BLJE01000002.1"/>
</dbReference>
<name>A0A6N6JIX4_9RHOB</name>
<dbReference type="OrthoDB" id="9793014at2"/>
<reference evidence="1 2" key="1">
    <citation type="submission" date="2019-12" db="EMBL/GenBank/DDBJ databases">
        <title>Litoreibacter badius sp. nov., a novel bacteriochlorophyll a-containing bacterium in the genus Litoreibacter.</title>
        <authorList>
            <person name="Kanamuro M."/>
            <person name="Takabe Y."/>
            <person name="Mori K."/>
            <person name="Takaichi S."/>
            <person name="Hanada S."/>
        </authorList>
    </citation>
    <scope>NUCLEOTIDE SEQUENCE [LARGE SCALE GENOMIC DNA]</scope>
    <source>
        <strain evidence="1 2">K6</strain>
    </source>
</reference>
<gene>
    <name evidence="1" type="ORF">KIN_22160</name>
</gene>
<dbReference type="SUPFAM" id="SSF56784">
    <property type="entry name" value="HAD-like"/>
    <property type="match status" value="1"/>
</dbReference>
<dbReference type="InterPro" id="IPR023214">
    <property type="entry name" value="HAD_sf"/>
</dbReference>
<dbReference type="SFLD" id="SFLDG01129">
    <property type="entry name" value="C1.5:_HAD__Beta-PGM__Phosphata"/>
    <property type="match status" value="1"/>
</dbReference>
<dbReference type="AlphaFoldDB" id="A0A6N6JIX4"/>
<comment type="caution">
    <text evidence="1">The sequence shown here is derived from an EMBL/GenBank/DDBJ whole genome shotgun (WGS) entry which is preliminary data.</text>
</comment>
<dbReference type="Gene3D" id="1.10.150.240">
    <property type="entry name" value="Putative phosphatase, domain 2"/>
    <property type="match status" value="1"/>
</dbReference>